<sequence>MATAVDSVPGHHSRTKESENYDLRFDDDAKLRLAQQNAVTRELMGGSFLPSEEIIRLRAIAETGKHPRIADIGTGPGDWMFDVRAQLREAGIDAVLHGYDLFPVHFPPEEKQVAEDLSFYQLNIHQKETFPKLDEGYDLVHLRYLSIVITEKQWESAFNNCTSMLKPGGTMMWEEILFDQFIISDRAKYPHANKIFDIGVSMFKQLGMLLNCGPKLNPLFQNNFNNVLKDEFTTKALEERWQRLQAQNMYMVTREMVVKWLERGDAALKQLGLSSVEEGNELAQLSMQDYQNGCLTNMSICRWIGEDFVV</sequence>
<evidence type="ECO:0000313" key="4">
    <source>
        <dbReference type="Proteomes" id="UP000015100"/>
    </source>
</evidence>
<dbReference type="Pfam" id="PF13649">
    <property type="entry name" value="Methyltransf_25"/>
    <property type="match status" value="1"/>
</dbReference>
<dbReference type="InterPro" id="IPR029063">
    <property type="entry name" value="SAM-dependent_MTases_sf"/>
</dbReference>
<dbReference type="STRING" id="1284197.S8AGN6"/>
<dbReference type="SUPFAM" id="SSF53335">
    <property type="entry name" value="S-adenosyl-L-methionine-dependent methyltransferases"/>
    <property type="match status" value="1"/>
</dbReference>
<keyword evidence="4" id="KW-1185">Reference proteome</keyword>
<dbReference type="InterPro" id="IPR041698">
    <property type="entry name" value="Methyltransf_25"/>
</dbReference>
<reference evidence="4" key="2">
    <citation type="submission" date="2013-04" db="EMBL/GenBank/DDBJ databases">
        <title>Genomic mechanisms accounting for the adaptation to parasitism in nematode-trapping fungi.</title>
        <authorList>
            <person name="Ahren D.G."/>
        </authorList>
    </citation>
    <scope>NUCLEOTIDE SEQUENCE [LARGE SCALE GENOMIC DNA]</scope>
    <source>
        <strain evidence="4">CBS 200.50</strain>
    </source>
</reference>
<dbReference type="AlphaFoldDB" id="S8AGN6"/>
<name>S8AGN6_DACHA</name>
<evidence type="ECO:0000256" key="1">
    <source>
        <dbReference type="SAM" id="MobiDB-lite"/>
    </source>
</evidence>
<evidence type="ECO:0000313" key="3">
    <source>
        <dbReference type="EMBL" id="EPS42049.1"/>
    </source>
</evidence>
<feature type="region of interest" description="Disordered" evidence="1">
    <location>
        <begin position="1"/>
        <end position="21"/>
    </location>
</feature>
<protein>
    <recommendedName>
        <fullName evidence="2">Methyltransferase domain-containing protein</fullName>
    </recommendedName>
</protein>
<dbReference type="Gene3D" id="3.40.50.150">
    <property type="entry name" value="Vaccinia Virus protein VP39"/>
    <property type="match status" value="1"/>
</dbReference>
<proteinExistence type="predicted"/>
<dbReference type="OrthoDB" id="417697at2759"/>
<dbReference type="Proteomes" id="UP000015100">
    <property type="component" value="Unassembled WGS sequence"/>
</dbReference>
<organism evidence="3 4">
    <name type="scientific">Dactylellina haptotyla (strain CBS 200.50)</name>
    <name type="common">Nematode-trapping fungus</name>
    <name type="synonym">Monacrosporium haptotylum</name>
    <dbReference type="NCBI Taxonomy" id="1284197"/>
    <lineage>
        <taxon>Eukaryota</taxon>
        <taxon>Fungi</taxon>
        <taxon>Dikarya</taxon>
        <taxon>Ascomycota</taxon>
        <taxon>Pezizomycotina</taxon>
        <taxon>Orbiliomycetes</taxon>
        <taxon>Orbiliales</taxon>
        <taxon>Orbiliaceae</taxon>
        <taxon>Dactylellina</taxon>
    </lineage>
</organism>
<dbReference type="OMA" id="YMVTREM"/>
<dbReference type="EMBL" id="AQGS01000130">
    <property type="protein sequence ID" value="EPS42049.1"/>
    <property type="molecule type" value="Genomic_DNA"/>
</dbReference>
<dbReference type="eggNOG" id="ENOG502T2TU">
    <property type="taxonomic scope" value="Eukaryota"/>
</dbReference>
<feature type="domain" description="Methyltransferase" evidence="2">
    <location>
        <begin position="69"/>
        <end position="169"/>
    </location>
</feature>
<evidence type="ECO:0000259" key="2">
    <source>
        <dbReference type="Pfam" id="PF13649"/>
    </source>
</evidence>
<comment type="caution">
    <text evidence="3">The sequence shown here is derived from an EMBL/GenBank/DDBJ whole genome shotgun (WGS) entry which is preliminary data.</text>
</comment>
<accession>S8AGN6</accession>
<gene>
    <name evidence="3" type="ORF">H072_4040</name>
</gene>
<reference evidence="3 4" key="1">
    <citation type="journal article" date="2013" name="PLoS Genet.">
        <title>Genomic mechanisms accounting for the adaptation to parasitism in nematode-trapping fungi.</title>
        <authorList>
            <person name="Meerupati T."/>
            <person name="Andersson K.M."/>
            <person name="Friman E."/>
            <person name="Kumar D."/>
            <person name="Tunlid A."/>
            <person name="Ahren D."/>
        </authorList>
    </citation>
    <scope>NUCLEOTIDE SEQUENCE [LARGE SCALE GENOMIC DNA]</scope>
    <source>
        <strain evidence="3 4">CBS 200.50</strain>
    </source>
</reference>
<dbReference type="HOGENOM" id="CLU_010595_9_4_1"/>